<name>A0A8S2K9F4_9BILA</name>
<feature type="transmembrane region" description="Helical" evidence="8">
    <location>
        <begin position="376"/>
        <end position="394"/>
    </location>
</feature>
<accession>A0A8S2K9F4</accession>
<feature type="transmembrane region" description="Helical" evidence="8">
    <location>
        <begin position="240"/>
        <end position="263"/>
    </location>
</feature>
<dbReference type="GO" id="GO:0015293">
    <property type="term" value="F:symporter activity"/>
    <property type="evidence" value="ECO:0007669"/>
    <property type="project" value="UniProtKB-KW"/>
</dbReference>
<dbReference type="Pfam" id="PF01758">
    <property type="entry name" value="SBF"/>
    <property type="match status" value="1"/>
</dbReference>
<dbReference type="EMBL" id="CAJOBH010001089">
    <property type="protein sequence ID" value="CAF3835004.1"/>
    <property type="molecule type" value="Genomic_DNA"/>
</dbReference>
<evidence type="ECO:0000256" key="3">
    <source>
        <dbReference type="ARBA" id="ARBA00022692"/>
    </source>
</evidence>
<comment type="caution">
    <text evidence="10">The sequence shown here is derived from an EMBL/GenBank/DDBJ whole genome shotgun (WGS) entry which is preliminary data.</text>
</comment>
<dbReference type="PANTHER" id="PTHR10361">
    <property type="entry name" value="SODIUM-BILE ACID COTRANSPORTER"/>
    <property type="match status" value="1"/>
</dbReference>
<gene>
    <name evidence="10" type="ORF">BYL167_LOCUS4932</name>
</gene>
<dbReference type="GO" id="GO:0005509">
    <property type="term" value="F:calcium ion binding"/>
    <property type="evidence" value="ECO:0007669"/>
    <property type="project" value="InterPro"/>
</dbReference>
<feature type="transmembrane region" description="Helical" evidence="8">
    <location>
        <begin position="400"/>
        <end position="425"/>
    </location>
</feature>
<reference evidence="10" key="1">
    <citation type="submission" date="2021-02" db="EMBL/GenBank/DDBJ databases">
        <authorList>
            <person name="Nowell W R."/>
        </authorList>
    </citation>
    <scope>NUCLEOTIDE SEQUENCE</scope>
</reference>
<dbReference type="InterPro" id="IPR011992">
    <property type="entry name" value="EF-hand-dom_pair"/>
</dbReference>
<evidence type="ECO:0000256" key="6">
    <source>
        <dbReference type="ARBA" id="ARBA00023136"/>
    </source>
</evidence>
<feature type="transmembrane region" description="Helical" evidence="8">
    <location>
        <begin position="313"/>
        <end position="338"/>
    </location>
</feature>
<evidence type="ECO:0000256" key="1">
    <source>
        <dbReference type="ARBA" id="ARBA00004141"/>
    </source>
</evidence>
<feature type="domain" description="EF-hand" evidence="9">
    <location>
        <begin position="819"/>
        <end position="854"/>
    </location>
</feature>
<dbReference type="InterPro" id="IPR038770">
    <property type="entry name" value="Na+/solute_symporter_sf"/>
</dbReference>
<evidence type="ECO:0000313" key="10">
    <source>
        <dbReference type="EMBL" id="CAF3835004.1"/>
    </source>
</evidence>
<proteinExistence type="inferred from homology"/>
<organism evidence="10 11">
    <name type="scientific">Rotaria magnacalcarata</name>
    <dbReference type="NCBI Taxonomy" id="392030"/>
    <lineage>
        <taxon>Eukaryota</taxon>
        <taxon>Metazoa</taxon>
        <taxon>Spiralia</taxon>
        <taxon>Gnathifera</taxon>
        <taxon>Rotifera</taxon>
        <taxon>Eurotatoria</taxon>
        <taxon>Bdelloidea</taxon>
        <taxon>Philodinida</taxon>
        <taxon>Philodinidae</taxon>
        <taxon>Rotaria</taxon>
    </lineage>
</organism>
<evidence type="ECO:0000256" key="4">
    <source>
        <dbReference type="ARBA" id="ARBA00022847"/>
    </source>
</evidence>
<evidence type="ECO:0000313" key="11">
    <source>
        <dbReference type="Proteomes" id="UP000681967"/>
    </source>
</evidence>
<dbReference type="Gene3D" id="1.20.1530.20">
    <property type="match status" value="1"/>
</dbReference>
<dbReference type="InterPro" id="IPR004710">
    <property type="entry name" value="Bilac:Na_transpt"/>
</dbReference>
<feature type="transmembrane region" description="Helical" evidence="8">
    <location>
        <begin position="150"/>
        <end position="172"/>
    </location>
</feature>
<dbReference type="InterPro" id="IPR002048">
    <property type="entry name" value="EF_hand_dom"/>
</dbReference>
<evidence type="ECO:0000256" key="5">
    <source>
        <dbReference type="ARBA" id="ARBA00022989"/>
    </source>
</evidence>
<evidence type="ECO:0000256" key="7">
    <source>
        <dbReference type="SAM" id="MobiDB-lite"/>
    </source>
</evidence>
<dbReference type="AlphaFoldDB" id="A0A8S2K9F4"/>
<feature type="transmembrane region" description="Helical" evidence="8">
    <location>
        <begin position="184"/>
        <end position="204"/>
    </location>
</feature>
<protein>
    <recommendedName>
        <fullName evidence="9">EF-hand domain-containing protein</fullName>
    </recommendedName>
</protein>
<dbReference type="Proteomes" id="UP000681967">
    <property type="component" value="Unassembled WGS sequence"/>
</dbReference>
<keyword evidence="4" id="KW-0813">Transport</keyword>
<keyword evidence="3 8" id="KW-0812">Transmembrane</keyword>
<keyword evidence="4" id="KW-0769">Symport</keyword>
<feature type="transmembrane region" description="Helical" evidence="8">
    <location>
        <begin position="275"/>
        <end position="301"/>
    </location>
</feature>
<keyword evidence="5 8" id="KW-1133">Transmembrane helix</keyword>
<dbReference type="InterPro" id="IPR002657">
    <property type="entry name" value="BilAc:Na_symport/Acr3"/>
</dbReference>
<comment type="similarity">
    <text evidence="2">Belongs to the bile acid:sodium symporter (BASS) (TC 2.A.28) family.</text>
</comment>
<keyword evidence="6 8" id="KW-0472">Membrane</keyword>
<evidence type="ECO:0000259" key="9">
    <source>
        <dbReference type="PROSITE" id="PS50222"/>
    </source>
</evidence>
<sequence>MSLLQTRYITIQVTPNDLYHDHHTNKSNVIGFKFQVKSTNIRVLDVKKEVIVPSKLENTTKSNNILLEDLFILPNKNALGHIFNAYPSPTLIRIENLTTFDVIWSIESISMDVTNLTFSLNIFYDDDSVSSHAWLLRVAVTPPQRLIDRLFYITLPILIIFISIQMGILLDTKILMDLVKNPKPVIIGFLAQYGLMPFLAMAIAKIFRYSPLYSLALFVIGCCPGSGASNQWTILFDGDVNLSALMSFVSTASSFVMMPLYFYTIGRIYMAELSITVPFLGLCRSLALVVIPYGLGIFISYCSSRIHEIVKTLVKPVMLFLLLFFLVFGTIVNWYLIVTIDLYTALTAPLLPYLGFILGAAIAWAFGLNWCHIKTVGIEAGIQNTGIAFMIMFYSFPQPYASQAIVVPLVVAFLTTKPFWVVYLIRNQIIKYKKRQSKKQKQPLPSEVDDKGKSKLDKDQRQINEENTEQEEVIDLMENFVKMTAVDSRQQFKYEFIAGVSLINPNMDTNKERQAIHTKLNNKHNSISSFGSSAELSDKKQLEITGLELRPKTSSNTTDIQLIITSSNSSIDSKIKVTKVDYSMLHLPSRTPLLATRKVPENISNSISDKLNTISSNHRTNTSIQSSDDNAFNYFKKSIMTQRTPTNLTLNSSITILKKLPTPSNQISQRLSRKAQQSFVTLGHNTTPIKLPTLLKRTSSTIIKPIPSAYIQDSSQLQISSSSFTNRSVLQPTPVLPIYAPHHSVTLYTEQQHLPLVKERIIKSNLSQRANLKCKSPLPYRSDSSLSRSTTAVITATQVATKTHNPLKHMDVGFLLNEAARNRLKRLFQQLDTDRDGHLTYPQVQKCLPSNLPRAQETFFRVLYDITSDSTFFGLQEFYATAVLVDMVAKQVPELWNKLLDDVDFNYYHDDLIELLDEFDNRYSPVTSTLNFDNLVGLIMHRAANGKYERIAKELESRIPTIKAMKFTRLDFIALIPLIIYVESCLDHGKPLFRFEENSILNLHMQKALVA</sequence>
<feature type="transmembrane region" description="Helical" evidence="8">
    <location>
        <begin position="350"/>
        <end position="369"/>
    </location>
</feature>
<evidence type="ECO:0000256" key="8">
    <source>
        <dbReference type="SAM" id="Phobius"/>
    </source>
</evidence>
<feature type="compositionally biased region" description="Basic and acidic residues" evidence="7">
    <location>
        <begin position="448"/>
        <end position="464"/>
    </location>
</feature>
<dbReference type="GO" id="GO:0016020">
    <property type="term" value="C:membrane"/>
    <property type="evidence" value="ECO:0007669"/>
    <property type="project" value="UniProtKB-SubCell"/>
</dbReference>
<feature type="region of interest" description="Disordered" evidence="7">
    <location>
        <begin position="436"/>
        <end position="469"/>
    </location>
</feature>
<dbReference type="PROSITE" id="PS50222">
    <property type="entry name" value="EF_HAND_2"/>
    <property type="match status" value="1"/>
</dbReference>
<feature type="transmembrane region" description="Helical" evidence="8">
    <location>
        <begin position="210"/>
        <end position="228"/>
    </location>
</feature>
<evidence type="ECO:0000256" key="2">
    <source>
        <dbReference type="ARBA" id="ARBA00006528"/>
    </source>
</evidence>
<comment type="subcellular location">
    <subcellularLocation>
        <location evidence="1">Membrane</location>
        <topology evidence="1">Multi-pass membrane protein</topology>
    </subcellularLocation>
</comment>
<dbReference type="PANTHER" id="PTHR10361:SF28">
    <property type="entry name" value="P3 PROTEIN-RELATED"/>
    <property type="match status" value="1"/>
</dbReference>
<dbReference type="SUPFAM" id="SSF47473">
    <property type="entry name" value="EF-hand"/>
    <property type="match status" value="1"/>
</dbReference>